<protein>
    <submittedName>
        <fullName evidence="1">Uncharacterized protein</fullName>
    </submittedName>
</protein>
<reference evidence="2" key="1">
    <citation type="journal article" date="2019" name="Int. J. Syst. Evol. Microbiol.">
        <title>The Global Catalogue of Microorganisms (GCM) 10K type strain sequencing project: providing services to taxonomists for standard genome sequencing and annotation.</title>
        <authorList>
            <consortium name="The Broad Institute Genomics Platform"/>
            <consortium name="The Broad Institute Genome Sequencing Center for Infectious Disease"/>
            <person name="Wu L."/>
            <person name="Ma J."/>
        </authorList>
    </citation>
    <scope>NUCLEOTIDE SEQUENCE [LARGE SCALE GENOMIC DNA]</scope>
    <source>
        <strain evidence="2">CGMCC 4.7323</strain>
    </source>
</reference>
<evidence type="ECO:0000313" key="1">
    <source>
        <dbReference type="EMBL" id="GGN51192.1"/>
    </source>
</evidence>
<name>A0ABQ2JR10_9ACTN</name>
<dbReference type="EMBL" id="BMND01000018">
    <property type="protein sequence ID" value="GGN51192.1"/>
    <property type="molecule type" value="Genomic_DNA"/>
</dbReference>
<comment type="caution">
    <text evidence="1">The sequence shown here is derived from an EMBL/GenBank/DDBJ whole genome shotgun (WGS) entry which is preliminary data.</text>
</comment>
<evidence type="ECO:0000313" key="2">
    <source>
        <dbReference type="Proteomes" id="UP000600080"/>
    </source>
</evidence>
<accession>A0ABQ2JR10</accession>
<gene>
    <name evidence="1" type="ORF">GCM10012285_41030</name>
</gene>
<dbReference type="Proteomes" id="UP000600080">
    <property type="component" value="Unassembled WGS sequence"/>
</dbReference>
<proteinExistence type="predicted"/>
<organism evidence="1 2">
    <name type="scientific">Streptomyces kronopolitis</name>
    <dbReference type="NCBI Taxonomy" id="1612435"/>
    <lineage>
        <taxon>Bacteria</taxon>
        <taxon>Bacillati</taxon>
        <taxon>Actinomycetota</taxon>
        <taxon>Actinomycetes</taxon>
        <taxon>Kitasatosporales</taxon>
        <taxon>Streptomycetaceae</taxon>
        <taxon>Streptomyces</taxon>
    </lineage>
</organism>
<keyword evidence="2" id="KW-1185">Reference proteome</keyword>
<sequence length="125" mass="13854">MSDLGFVAESVTTALTGLLVSDAYTSLRPRLSAILGRSRGNESIRIEDLDRLRAVGSATRRSTVHEYVQRLAASDEHLLRQLRDVLGAPESHIQLNFHGNQFRGPTQVGGIQIVNMHEVEHEPEL</sequence>